<accession>A0A7U4PBL8</accession>
<evidence type="ECO:0000313" key="2">
    <source>
        <dbReference type="Proteomes" id="UP000594943"/>
    </source>
</evidence>
<gene>
    <name evidence="1" type="ORF">I6G56_27510</name>
</gene>
<reference evidence="1 2" key="1">
    <citation type="submission" date="2020-12" db="EMBL/GenBank/DDBJ databases">
        <title>FDA dAtabase for Regulatory Grade micrObial Sequences (FDA-ARGOS): Supporting development and validation of Infectious Disease Dx tests.</title>
        <authorList>
            <person name="Nelson B."/>
            <person name="Plummer A."/>
            <person name="Tallon L."/>
            <person name="Sadzewicz L."/>
            <person name="Zhao X."/>
            <person name="Boylan J."/>
            <person name="Ott S."/>
            <person name="Bowen H."/>
            <person name="Vavikolanu K."/>
            <person name="Mehta A."/>
            <person name="Aluvathingal J."/>
            <person name="Nadendla S."/>
            <person name="Myers T."/>
            <person name="Yan Y."/>
            <person name="Sichtig H."/>
        </authorList>
    </citation>
    <scope>NUCLEOTIDE SEQUENCE [LARGE SCALE GENOMIC DNA]</scope>
    <source>
        <strain evidence="1 2">FDAARGOS_899</strain>
    </source>
</reference>
<protein>
    <submittedName>
        <fullName evidence="1">Epimerase</fullName>
    </submittedName>
</protein>
<dbReference type="Proteomes" id="UP000594943">
    <property type="component" value="Chromosome 2"/>
</dbReference>
<dbReference type="KEGG" id="bhg:I6G56_27510"/>
<organism evidence="1 2">
    <name type="scientific">Burkholderia humptydooensis</name>
    <dbReference type="NCBI Taxonomy" id="430531"/>
    <lineage>
        <taxon>Bacteria</taxon>
        <taxon>Pseudomonadati</taxon>
        <taxon>Pseudomonadota</taxon>
        <taxon>Betaproteobacteria</taxon>
        <taxon>Burkholderiales</taxon>
        <taxon>Burkholderiaceae</taxon>
        <taxon>Burkholderia</taxon>
        <taxon>pseudomallei group</taxon>
    </lineage>
</organism>
<dbReference type="AlphaFoldDB" id="A0A7U4PBL8"/>
<name>A0A7U4PBL8_9BURK</name>
<accession>A0A7T2X0J1</accession>
<sequence>MREMRYLWREALRMDNAKLVTALGREPHTPLDAAVETLVGRSRCARRVSIVASPSSANATCALDSR</sequence>
<proteinExistence type="predicted"/>
<dbReference type="EMBL" id="CP065687">
    <property type="protein sequence ID" value="QPS45883.1"/>
    <property type="molecule type" value="Genomic_DNA"/>
</dbReference>
<evidence type="ECO:0000313" key="1">
    <source>
        <dbReference type="EMBL" id="QPS45883.1"/>
    </source>
</evidence>